<dbReference type="AlphaFoldDB" id="A0A1I0ZST1"/>
<dbReference type="Gene3D" id="1.10.150.320">
    <property type="entry name" value="Photosystem II 12 kDa extrinsic protein"/>
    <property type="match status" value="1"/>
</dbReference>
<evidence type="ECO:0000313" key="5">
    <source>
        <dbReference type="Proteomes" id="UP000243799"/>
    </source>
</evidence>
<dbReference type="EMBL" id="FOKG01000007">
    <property type="protein sequence ID" value="SFB27398.1"/>
    <property type="molecule type" value="Genomic_DNA"/>
</dbReference>
<name>A0A1I0ZST1_9PSEU</name>
<evidence type="ECO:0000256" key="1">
    <source>
        <dbReference type="SAM" id="MobiDB-lite"/>
    </source>
</evidence>
<dbReference type="SUPFAM" id="SSF47781">
    <property type="entry name" value="RuvA domain 2-like"/>
    <property type="match status" value="1"/>
</dbReference>
<dbReference type="Gene3D" id="3.10.560.10">
    <property type="entry name" value="Outer membrane lipoprotein wza domain like"/>
    <property type="match status" value="1"/>
</dbReference>
<dbReference type="GO" id="GO:0015628">
    <property type="term" value="P:protein secretion by the type II secretion system"/>
    <property type="evidence" value="ECO:0007669"/>
    <property type="project" value="TreeGrafter"/>
</dbReference>
<dbReference type="Pfam" id="PF12836">
    <property type="entry name" value="HHH_3"/>
    <property type="match status" value="1"/>
</dbReference>
<dbReference type="STRING" id="490629.SAMN05216266_107162"/>
<feature type="compositionally biased region" description="Basic and acidic residues" evidence="1">
    <location>
        <begin position="23"/>
        <end position="43"/>
    </location>
</feature>
<evidence type="ECO:0000256" key="2">
    <source>
        <dbReference type="SAM" id="Phobius"/>
    </source>
</evidence>
<keyword evidence="5" id="KW-1185">Reference proteome</keyword>
<evidence type="ECO:0000313" key="4">
    <source>
        <dbReference type="EMBL" id="SFB27398.1"/>
    </source>
</evidence>
<accession>A0A1I0ZST1</accession>
<feature type="region of interest" description="Disordered" evidence="1">
    <location>
        <begin position="21"/>
        <end position="50"/>
    </location>
</feature>
<keyword evidence="2" id="KW-0472">Membrane</keyword>
<dbReference type="InterPro" id="IPR051675">
    <property type="entry name" value="Endo/Exo/Phosphatase_dom_1"/>
</dbReference>
<feature type="transmembrane region" description="Helical" evidence="2">
    <location>
        <begin position="73"/>
        <end position="92"/>
    </location>
</feature>
<dbReference type="Proteomes" id="UP000243799">
    <property type="component" value="Unassembled WGS sequence"/>
</dbReference>
<keyword evidence="2" id="KW-0812">Transmembrane</keyword>
<keyword evidence="2" id="KW-1133">Transmembrane helix</keyword>
<feature type="domain" description="Helix-hairpin-helix DNA-binding motif class 1" evidence="3">
    <location>
        <begin position="244"/>
        <end position="263"/>
    </location>
</feature>
<dbReference type="SMART" id="SM00278">
    <property type="entry name" value="HhH1"/>
    <property type="match status" value="2"/>
</dbReference>
<evidence type="ECO:0000259" key="3">
    <source>
        <dbReference type="SMART" id="SM00278"/>
    </source>
</evidence>
<dbReference type="PANTHER" id="PTHR21180:SF32">
    <property type="entry name" value="ENDONUCLEASE_EXONUCLEASE_PHOSPHATASE FAMILY DOMAIN-CONTAINING PROTEIN 1"/>
    <property type="match status" value="1"/>
</dbReference>
<dbReference type="PANTHER" id="PTHR21180">
    <property type="entry name" value="ENDONUCLEASE/EXONUCLEASE/PHOSPHATASE FAMILY DOMAIN-CONTAINING PROTEIN 1"/>
    <property type="match status" value="1"/>
</dbReference>
<dbReference type="GO" id="GO:0015627">
    <property type="term" value="C:type II protein secretion system complex"/>
    <property type="evidence" value="ECO:0007669"/>
    <property type="project" value="TreeGrafter"/>
</dbReference>
<dbReference type="GO" id="GO:0003677">
    <property type="term" value="F:DNA binding"/>
    <property type="evidence" value="ECO:0007669"/>
    <property type="project" value="InterPro"/>
</dbReference>
<gene>
    <name evidence="4" type="ORF">SAMN05216266_107162</name>
</gene>
<reference evidence="5" key="1">
    <citation type="submission" date="2016-10" db="EMBL/GenBank/DDBJ databases">
        <authorList>
            <person name="Varghese N."/>
            <person name="Submissions S."/>
        </authorList>
    </citation>
    <scope>NUCLEOTIDE SEQUENCE [LARGE SCALE GENOMIC DNA]</scope>
    <source>
        <strain evidence="5">CGMCC 4.3568</strain>
    </source>
</reference>
<proteinExistence type="predicted"/>
<dbReference type="InterPro" id="IPR003583">
    <property type="entry name" value="Hlx-hairpin-Hlx_DNA-bd_motif"/>
</dbReference>
<dbReference type="Pfam" id="PF10531">
    <property type="entry name" value="SLBB"/>
    <property type="match status" value="1"/>
</dbReference>
<feature type="domain" description="Helix-hairpin-helix DNA-binding motif class 1" evidence="3">
    <location>
        <begin position="214"/>
        <end position="233"/>
    </location>
</feature>
<protein>
    <submittedName>
        <fullName evidence="4">Competence protein ComEA</fullName>
    </submittedName>
</protein>
<dbReference type="InterPro" id="IPR010994">
    <property type="entry name" value="RuvA_2-like"/>
</dbReference>
<dbReference type="GO" id="GO:0006281">
    <property type="term" value="P:DNA repair"/>
    <property type="evidence" value="ECO:0007669"/>
    <property type="project" value="InterPro"/>
</dbReference>
<sequence>MGLVSNESSSNSRLLHLKNQAEAAERGQGREHGEHGEHRERDGPVSGALGRMVDRWLPGSMASTRGPGRRRGVTIAALLGVLSAVVLAVVLIRGGPGAEAPPPLPLAGERATVPAESGAPVKPEADEPVVVSVVGKVREPGLVTVPAGSRVAVAVEAAGGAQDGVDLASVNLARKLTDGEQIHVGLPVSPPMEAVGGGPPGAQAKIDLNTATAKQLDDLPGIGEVTAGRILDWRTEHGAFTSVEQLREVEGIGDTRLSRLRDQVSVG</sequence>
<dbReference type="InterPro" id="IPR019554">
    <property type="entry name" value="Soluble_ligand-bd"/>
</dbReference>
<organism evidence="4 5">
    <name type="scientific">Amycolatopsis marina</name>
    <dbReference type="NCBI Taxonomy" id="490629"/>
    <lineage>
        <taxon>Bacteria</taxon>
        <taxon>Bacillati</taxon>
        <taxon>Actinomycetota</taxon>
        <taxon>Actinomycetes</taxon>
        <taxon>Pseudonocardiales</taxon>
        <taxon>Pseudonocardiaceae</taxon>
        <taxon>Amycolatopsis</taxon>
    </lineage>
</organism>